<evidence type="ECO:0000256" key="2">
    <source>
        <dbReference type="SAM" id="SignalP"/>
    </source>
</evidence>
<evidence type="ECO:0000313" key="3">
    <source>
        <dbReference type="EMBL" id="KAF7260600.1"/>
    </source>
</evidence>
<sequence length="138" mass="16175">MLKIPFDFHWIFFLGFVFSFQRDVRSTNGAFEFLNGWSFWSVPLSASHWHVYDLIIQAPLQTVWIINGPVSGIMLSSLKRRLTQSRNKHQSSFTAVRSSERQQRTKPNETMESSHYECFLLWIPYLLLLTPGLVGFPY</sequence>
<organism evidence="3 4">
    <name type="scientific">Paragonimus skrjabini miyazakii</name>
    <dbReference type="NCBI Taxonomy" id="59628"/>
    <lineage>
        <taxon>Eukaryota</taxon>
        <taxon>Metazoa</taxon>
        <taxon>Spiralia</taxon>
        <taxon>Lophotrochozoa</taxon>
        <taxon>Platyhelminthes</taxon>
        <taxon>Trematoda</taxon>
        <taxon>Digenea</taxon>
        <taxon>Plagiorchiida</taxon>
        <taxon>Troglotremata</taxon>
        <taxon>Troglotrematidae</taxon>
        <taxon>Paragonimus</taxon>
    </lineage>
</organism>
<accession>A0A8S9Z4Q6</accession>
<protein>
    <submittedName>
        <fullName evidence="3">Uncharacterized protein</fullName>
    </submittedName>
</protein>
<dbReference type="AlphaFoldDB" id="A0A8S9Z4Q6"/>
<dbReference type="Proteomes" id="UP000822476">
    <property type="component" value="Unassembled WGS sequence"/>
</dbReference>
<evidence type="ECO:0000313" key="4">
    <source>
        <dbReference type="Proteomes" id="UP000822476"/>
    </source>
</evidence>
<feature type="chain" id="PRO_5035732603" evidence="2">
    <location>
        <begin position="27"/>
        <end position="138"/>
    </location>
</feature>
<comment type="caution">
    <text evidence="3">The sequence shown here is derived from an EMBL/GenBank/DDBJ whole genome shotgun (WGS) entry which is preliminary data.</text>
</comment>
<feature type="compositionally biased region" description="Basic and acidic residues" evidence="1">
    <location>
        <begin position="98"/>
        <end position="109"/>
    </location>
</feature>
<proteinExistence type="predicted"/>
<feature type="region of interest" description="Disordered" evidence="1">
    <location>
        <begin position="86"/>
        <end position="109"/>
    </location>
</feature>
<gene>
    <name evidence="3" type="ORF">EG68_02042</name>
</gene>
<keyword evidence="2" id="KW-0732">Signal</keyword>
<feature type="signal peptide" evidence="2">
    <location>
        <begin position="1"/>
        <end position="26"/>
    </location>
</feature>
<keyword evidence="4" id="KW-1185">Reference proteome</keyword>
<reference evidence="3" key="1">
    <citation type="submission" date="2019-07" db="EMBL/GenBank/DDBJ databases">
        <title>Annotation for the trematode Paragonimus miyazaki's.</title>
        <authorList>
            <person name="Choi Y.-J."/>
        </authorList>
    </citation>
    <scope>NUCLEOTIDE SEQUENCE</scope>
    <source>
        <strain evidence="3">Japan</strain>
    </source>
</reference>
<name>A0A8S9Z4Q6_9TREM</name>
<evidence type="ECO:0000256" key="1">
    <source>
        <dbReference type="SAM" id="MobiDB-lite"/>
    </source>
</evidence>
<dbReference type="EMBL" id="JTDE01000679">
    <property type="protein sequence ID" value="KAF7260600.1"/>
    <property type="molecule type" value="Genomic_DNA"/>
</dbReference>